<dbReference type="RefSeq" id="WP_199115510.1">
    <property type="nucleotide sequence ID" value="NZ_JAELVQ010000015.1"/>
</dbReference>
<name>A0A8J7IG48_9FLAO</name>
<protein>
    <submittedName>
        <fullName evidence="1">Uncharacterized protein</fullName>
    </submittedName>
</protein>
<evidence type="ECO:0000313" key="2">
    <source>
        <dbReference type="Proteomes" id="UP000610931"/>
    </source>
</evidence>
<comment type="caution">
    <text evidence="1">The sequence shown here is derived from an EMBL/GenBank/DDBJ whole genome shotgun (WGS) entry which is preliminary data.</text>
</comment>
<accession>A0A8J7IG48</accession>
<dbReference type="Proteomes" id="UP000610931">
    <property type="component" value="Unassembled WGS sequence"/>
</dbReference>
<proteinExistence type="predicted"/>
<sequence>MTRPFNISVIPAKAGINFLSQMKICLFVFSFLISVSGQAQQKNSGEKKLGFHEELKKTFVEGSSRAECLKEISKIENVFLDNVKGLKGYTWDQENLVASVKISNLKELKIFIFPSDKNCDFKLGMVNFVVRENFPYRENKNEVIDDFIWISKLLLSKKEFKVVQKIFDDKKTATVRDNNDYNFISIFPEVDEEVKDINGDYQNPIMAFFETEADISEYYILYFFE</sequence>
<dbReference type="AlphaFoldDB" id="A0A8J7IG48"/>
<evidence type="ECO:0000313" key="1">
    <source>
        <dbReference type="EMBL" id="MBJ6368747.1"/>
    </source>
</evidence>
<keyword evidence="2" id="KW-1185">Reference proteome</keyword>
<reference evidence="1" key="1">
    <citation type="submission" date="2020-12" db="EMBL/GenBank/DDBJ databases">
        <title>Snuella sp. nov., isolated from sediment in Incheon.</title>
        <authorList>
            <person name="Kim W."/>
        </authorList>
    </citation>
    <scope>NUCLEOTIDE SEQUENCE</scope>
    <source>
        <strain evidence="1">CAU 1569</strain>
    </source>
</reference>
<organism evidence="1 2">
    <name type="scientific">Snuella sedimenti</name>
    <dbReference type="NCBI Taxonomy" id="2798802"/>
    <lineage>
        <taxon>Bacteria</taxon>
        <taxon>Pseudomonadati</taxon>
        <taxon>Bacteroidota</taxon>
        <taxon>Flavobacteriia</taxon>
        <taxon>Flavobacteriales</taxon>
        <taxon>Flavobacteriaceae</taxon>
        <taxon>Snuella</taxon>
    </lineage>
</organism>
<dbReference type="EMBL" id="JAELVQ010000015">
    <property type="protein sequence ID" value="MBJ6368747.1"/>
    <property type="molecule type" value="Genomic_DNA"/>
</dbReference>
<gene>
    <name evidence="1" type="ORF">JF259_11665</name>
</gene>